<proteinExistence type="predicted"/>
<dbReference type="InterPro" id="IPR018639">
    <property type="entry name" value="DUF2062"/>
</dbReference>
<dbReference type="Proteomes" id="UP000185494">
    <property type="component" value="Chromosome 1"/>
</dbReference>
<dbReference type="Pfam" id="PF09835">
    <property type="entry name" value="DUF2062"/>
    <property type="match status" value="1"/>
</dbReference>
<reference evidence="4 6" key="2">
    <citation type="journal article" date="2019" name="Microb. Pathog.">
        <title>Comparison of VITEK 2, MALDI-TOF MS, 16S rRNA gene sequencing, and whole-genome sequencing for identification of Roseomonas mucosa.</title>
        <authorList>
            <person name="Rudolph W.W."/>
            <person name="Gunzer F."/>
            <person name="Trauth M."/>
            <person name="Bunk B."/>
            <person name="Bigge R."/>
            <person name="Schrottner P."/>
        </authorList>
    </citation>
    <scope>NUCLEOTIDE SEQUENCE [LARGE SCALE GENOMIC DNA]</scope>
    <source>
        <strain evidence="4 6">DSM 103800</strain>
    </source>
</reference>
<reference evidence="4" key="3">
    <citation type="submission" date="2023-09" db="EMBL/GenBank/DDBJ databases">
        <authorList>
            <person name="Schober I."/>
            <person name="Bunk B."/>
        </authorList>
    </citation>
    <scope>NUCLEOTIDE SEQUENCE</scope>
    <source>
        <strain evidence="4">DSM 103800</strain>
    </source>
</reference>
<evidence type="ECO:0000256" key="1">
    <source>
        <dbReference type="SAM" id="Phobius"/>
    </source>
</evidence>
<keyword evidence="6" id="KW-1185">Reference proteome</keyword>
<name>A0A1L7AGX1_9PROT</name>
<dbReference type="EMBL" id="JAVVDO010000063">
    <property type="protein sequence ID" value="MDT8333602.1"/>
    <property type="molecule type" value="Genomic_DNA"/>
</dbReference>
<keyword evidence="1" id="KW-1133">Transmembrane helix</keyword>
<gene>
    <name evidence="3" type="ORF">RGI145_13820</name>
    <name evidence="4" type="ORF">RQ831_21340</name>
</gene>
<dbReference type="STRING" id="257708.RGI145_13820"/>
<organism evidence="3 5">
    <name type="scientific">Roseomonas gilardii</name>
    <dbReference type="NCBI Taxonomy" id="257708"/>
    <lineage>
        <taxon>Bacteria</taxon>
        <taxon>Pseudomonadati</taxon>
        <taxon>Pseudomonadota</taxon>
        <taxon>Alphaproteobacteria</taxon>
        <taxon>Acetobacterales</taxon>
        <taxon>Roseomonadaceae</taxon>
        <taxon>Roseomonas</taxon>
    </lineage>
</organism>
<keyword evidence="1" id="KW-0812">Transmembrane</keyword>
<reference evidence="3 5" key="1">
    <citation type="submission" date="2016-05" db="EMBL/GenBank/DDBJ databases">
        <title>Complete Genome and Methylome Analysis of Psychrotrophic Bacterial Isolates from Antarctic Lake Untersee.</title>
        <authorList>
            <person name="Fomenkov A."/>
            <person name="Akimov V.N."/>
            <person name="Vasilyeva L.V."/>
            <person name="Andersen D."/>
            <person name="Vincze T."/>
            <person name="Roberts R.J."/>
        </authorList>
    </citation>
    <scope>NUCLEOTIDE SEQUENCE [LARGE SCALE GENOMIC DNA]</scope>
    <source>
        <strain evidence="3 5">U14-5</strain>
    </source>
</reference>
<protein>
    <submittedName>
        <fullName evidence="4">DUF2062 domain-containing protein</fullName>
    </submittedName>
</protein>
<dbReference type="EMBL" id="CP015583">
    <property type="protein sequence ID" value="APT58038.1"/>
    <property type="molecule type" value="Genomic_DNA"/>
</dbReference>
<dbReference type="Proteomes" id="UP001258945">
    <property type="component" value="Unassembled WGS sequence"/>
</dbReference>
<dbReference type="PANTHER" id="PTHR40547:SF1">
    <property type="entry name" value="SLL0298 PROTEIN"/>
    <property type="match status" value="1"/>
</dbReference>
<evidence type="ECO:0000313" key="4">
    <source>
        <dbReference type="EMBL" id="MDT8333602.1"/>
    </source>
</evidence>
<keyword evidence="1" id="KW-0472">Membrane</keyword>
<sequence length="161" mass="16954">MPEGRLEELRRRLWEGWERILSSPGGPERVARGIGAGAFSAMLPAFGLHIALAAGLAFLLRGSIAAAGATCLLLGNPLTHALLIPTEYEIGRVILGHEMHHHASPGASFSHWLSLGVPALEELLMGGLVIGIPVGIVAWLLARRILLRRAAAEAAARGDAA</sequence>
<feature type="domain" description="DUF2062" evidence="2">
    <location>
        <begin position="15"/>
        <end position="150"/>
    </location>
</feature>
<dbReference type="AlphaFoldDB" id="A0A1L7AGX1"/>
<dbReference type="KEGG" id="rgi:RGI145_13820"/>
<dbReference type="PANTHER" id="PTHR40547">
    <property type="entry name" value="SLL0298 PROTEIN"/>
    <property type="match status" value="1"/>
</dbReference>
<evidence type="ECO:0000313" key="6">
    <source>
        <dbReference type="Proteomes" id="UP001258945"/>
    </source>
</evidence>
<evidence type="ECO:0000259" key="2">
    <source>
        <dbReference type="Pfam" id="PF09835"/>
    </source>
</evidence>
<accession>A0A1L7AGX1</accession>
<feature type="transmembrane region" description="Helical" evidence="1">
    <location>
        <begin position="123"/>
        <end position="142"/>
    </location>
</feature>
<dbReference type="RefSeq" id="WP_075798820.1">
    <property type="nucleotide sequence ID" value="NZ_CP015583.1"/>
</dbReference>
<evidence type="ECO:0000313" key="3">
    <source>
        <dbReference type="EMBL" id="APT58038.1"/>
    </source>
</evidence>
<evidence type="ECO:0000313" key="5">
    <source>
        <dbReference type="Proteomes" id="UP000185494"/>
    </source>
</evidence>